<dbReference type="OrthoDB" id="4635364at2"/>
<evidence type="ECO:0000313" key="2">
    <source>
        <dbReference type="Proteomes" id="UP000006057"/>
    </source>
</evidence>
<evidence type="ECO:0000313" key="1">
    <source>
        <dbReference type="EMBL" id="AFM15104.1"/>
    </source>
</evidence>
<dbReference type="EMBL" id="CP003053">
    <property type="protein sequence ID" value="AFM15104.1"/>
    <property type="molecule type" value="Genomic_DNA"/>
</dbReference>
<dbReference type="Proteomes" id="UP000006057">
    <property type="component" value="Chromosome"/>
</dbReference>
<dbReference type="RefSeq" id="WP_014813596.1">
    <property type="nucleotide sequence ID" value="NC_018027.1"/>
</dbReference>
<accession>I4BCU7</accession>
<dbReference type="HOGENOM" id="CLU_2494532_0_0_11"/>
<sequence>MAKQYDIVAVAVEDLRRGDALTVSGETDPRTHVFYVARVDTVHSMDTGEVPRVVLTSEPVGENGEPMVLEYPLGTQMRKIVGIKKV</sequence>
<organism evidence="1 2">
    <name type="scientific">Mycolicibacterium chubuense (strain NBB4)</name>
    <name type="common">Mycobacterium chubuense</name>
    <dbReference type="NCBI Taxonomy" id="710421"/>
    <lineage>
        <taxon>Bacteria</taxon>
        <taxon>Bacillati</taxon>
        <taxon>Actinomycetota</taxon>
        <taxon>Actinomycetes</taxon>
        <taxon>Mycobacteriales</taxon>
        <taxon>Mycobacteriaceae</taxon>
        <taxon>Mycolicibacterium</taxon>
    </lineage>
</organism>
<protein>
    <submittedName>
        <fullName evidence="1">Uncharacterized protein</fullName>
    </submittedName>
</protein>
<reference evidence="1 2" key="1">
    <citation type="submission" date="2012-06" db="EMBL/GenBank/DDBJ databases">
        <title>Complete sequence of chromosome of Mycobacterium chubuense NBB4.</title>
        <authorList>
            <consortium name="US DOE Joint Genome Institute"/>
            <person name="Lucas S."/>
            <person name="Han J."/>
            <person name="Lapidus A."/>
            <person name="Cheng J.-F."/>
            <person name="Goodwin L."/>
            <person name="Pitluck S."/>
            <person name="Peters L."/>
            <person name="Mikhailova N."/>
            <person name="Teshima H."/>
            <person name="Detter J.C."/>
            <person name="Han C."/>
            <person name="Tapia R."/>
            <person name="Land M."/>
            <person name="Hauser L."/>
            <person name="Kyrpides N."/>
            <person name="Ivanova N."/>
            <person name="Pagani I."/>
            <person name="Mattes T."/>
            <person name="Holmes A."/>
            <person name="Rutledge P."/>
            <person name="Paulsen I."/>
            <person name="Coleman N."/>
            <person name="Woyke T."/>
        </authorList>
    </citation>
    <scope>NUCLEOTIDE SEQUENCE [LARGE SCALE GENOMIC DNA]</scope>
    <source>
        <strain evidence="1 2">NBB4</strain>
    </source>
</reference>
<dbReference type="KEGG" id="mcb:Mycch_0279"/>
<dbReference type="eggNOG" id="ENOG50326JT">
    <property type="taxonomic scope" value="Bacteria"/>
</dbReference>
<proteinExistence type="predicted"/>
<keyword evidence="2" id="KW-1185">Reference proteome</keyword>
<dbReference type="AlphaFoldDB" id="I4BCU7"/>
<gene>
    <name evidence="1" type="ordered locus">Mycch_0279</name>
</gene>
<name>I4BCU7_MYCCN</name>
<dbReference type="PATRIC" id="fig|710421.3.peg.272"/>